<dbReference type="PANTHER" id="PTHR21581">
    <property type="entry name" value="D-ALANYL-D-ALANINE CARBOXYPEPTIDASE"/>
    <property type="match status" value="1"/>
</dbReference>
<dbReference type="PANTHER" id="PTHR21581:SF33">
    <property type="entry name" value="D-ALANYL-D-ALANINE CARBOXYPEPTIDASE DACB"/>
    <property type="match status" value="1"/>
</dbReference>
<feature type="region of interest" description="Disordered" evidence="10">
    <location>
        <begin position="48"/>
        <end position="71"/>
    </location>
</feature>
<feature type="compositionally biased region" description="Polar residues" evidence="10">
    <location>
        <begin position="48"/>
        <end position="63"/>
    </location>
</feature>
<dbReference type="SUPFAM" id="SSF47090">
    <property type="entry name" value="PGBD-like"/>
    <property type="match status" value="1"/>
</dbReference>
<dbReference type="PRINTS" id="PR00725">
    <property type="entry name" value="DADACBPTASE1"/>
</dbReference>
<dbReference type="EMBL" id="CP155447">
    <property type="protein sequence ID" value="XBH02816.1"/>
    <property type="molecule type" value="Genomic_DNA"/>
</dbReference>
<keyword evidence="5" id="KW-0573">Peptidoglycan synthesis</keyword>
<accession>A0AAU7CCC3</accession>
<dbReference type="InterPro" id="IPR036365">
    <property type="entry name" value="PGBD-like_sf"/>
</dbReference>
<feature type="active site" evidence="7">
    <location>
        <position position="251"/>
    </location>
</feature>
<dbReference type="Pfam" id="PF00768">
    <property type="entry name" value="Peptidase_S11"/>
    <property type="match status" value="1"/>
</dbReference>
<dbReference type="RefSeq" id="WP_406695558.1">
    <property type="nucleotide sequence ID" value="NZ_CP155447.1"/>
</dbReference>
<sequence>MPFSRQVTTPPTPRNHRLRFGSLAQAFGASLCLLLLSVLTVEARAQTATAEKTKQSSAGSKTSLKPGDNGAAVEDLQRRLNEELKPSPRLDIDGDYGDATSEAVTRFQRAKGLRTTGIVDERTRTALGNKPIVVPAVPTPDKINVETPVKNPPDSLDGPPFVSAKAWAIVDGRTGELLWGDQQAESLPMASTTKMMTALIVGQIAERDPKVLDEIITFSERADETSGSTSGVRAGEQVTVRELLYGLMLPSGNDASVAFGEHFGGRLQESGKASDKADPLPRFIAEMNRVATELGLTKTRFANTHGLPAADHHASAGDLAKLARHVLKHPVLATVVSTSKRGCTLKDGEGNTRNIVWSNTNQLLGTEGYDGVKTGTTNAAGACLVASGHRGDDHLIVVILGAATSNSRYLDAKNLFRWGWIQRNHTASKVPAEANGRPAAGSPTKS</sequence>
<evidence type="ECO:0000256" key="4">
    <source>
        <dbReference type="ARBA" id="ARBA00022960"/>
    </source>
</evidence>
<reference evidence="13" key="1">
    <citation type="submission" date="2024-05" db="EMBL/GenBank/DDBJ databases">
        <title>Planctomycetes of the genus Singulisphaera possess chitinolytic capabilities.</title>
        <authorList>
            <person name="Ivanova A."/>
        </authorList>
    </citation>
    <scope>NUCLEOTIDE SEQUENCE</scope>
    <source>
        <strain evidence="13">Ch08T</strain>
    </source>
</reference>
<evidence type="ECO:0000256" key="2">
    <source>
        <dbReference type="ARBA" id="ARBA00022729"/>
    </source>
</evidence>
<dbReference type="Pfam" id="PF01471">
    <property type="entry name" value="PG_binding_1"/>
    <property type="match status" value="1"/>
</dbReference>
<dbReference type="InterPro" id="IPR018044">
    <property type="entry name" value="Peptidase_S11"/>
</dbReference>
<dbReference type="GO" id="GO:0008360">
    <property type="term" value="P:regulation of cell shape"/>
    <property type="evidence" value="ECO:0007669"/>
    <property type="project" value="UniProtKB-KW"/>
</dbReference>
<dbReference type="GO" id="GO:0071555">
    <property type="term" value="P:cell wall organization"/>
    <property type="evidence" value="ECO:0007669"/>
    <property type="project" value="UniProtKB-KW"/>
</dbReference>
<name>A0AAU7CCC3_9BACT</name>
<feature type="active site" description="Acyl-ester intermediate" evidence="7">
    <location>
        <position position="191"/>
    </location>
</feature>
<evidence type="ECO:0000256" key="10">
    <source>
        <dbReference type="SAM" id="MobiDB-lite"/>
    </source>
</evidence>
<dbReference type="GO" id="GO:0009002">
    <property type="term" value="F:serine-type D-Ala-D-Ala carboxypeptidase activity"/>
    <property type="evidence" value="ECO:0007669"/>
    <property type="project" value="InterPro"/>
</dbReference>
<feature type="active site" description="Proton acceptor" evidence="7">
    <location>
        <position position="194"/>
    </location>
</feature>
<dbReference type="InterPro" id="IPR036366">
    <property type="entry name" value="PGBDSf"/>
</dbReference>
<protein>
    <submittedName>
        <fullName evidence="13">Peptidoglycan-binding protein</fullName>
    </submittedName>
</protein>
<keyword evidence="2" id="KW-0732">Signal</keyword>
<dbReference type="Gene3D" id="3.40.710.10">
    <property type="entry name" value="DD-peptidase/beta-lactamase superfamily"/>
    <property type="match status" value="1"/>
</dbReference>
<dbReference type="InterPro" id="IPR002477">
    <property type="entry name" value="Peptidoglycan-bd-like"/>
</dbReference>
<dbReference type="SUPFAM" id="SSF56601">
    <property type="entry name" value="beta-lactamase/transpeptidase-like"/>
    <property type="match status" value="1"/>
</dbReference>
<evidence type="ECO:0000259" key="11">
    <source>
        <dbReference type="Pfam" id="PF00768"/>
    </source>
</evidence>
<proteinExistence type="inferred from homology"/>
<keyword evidence="3" id="KW-0378">Hydrolase</keyword>
<dbReference type="Gene3D" id="1.10.101.10">
    <property type="entry name" value="PGBD-like superfamily/PGBD"/>
    <property type="match status" value="1"/>
</dbReference>
<evidence type="ECO:0000259" key="12">
    <source>
        <dbReference type="Pfam" id="PF01471"/>
    </source>
</evidence>
<evidence type="ECO:0000256" key="6">
    <source>
        <dbReference type="ARBA" id="ARBA00023316"/>
    </source>
</evidence>
<dbReference type="GO" id="GO:0009252">
    <property type="term" value="P:peptidoglycan biosynthetic process"/>
    <property type="evidence" value="ECO:0007669"/>
    <property type="project" value="UniProtKB-KW"/>
</dbReference>
<organism evidence="13">
    <name type="scientific">Singulisphaera sp. Ch08</name>
    <dbReference type="NCBI Taxonomy" id="3120278"/>
    <lineage>
        <taxon>Bacteria</taxon>
        <taxon>Pseudomonadati</taxon>
        <taxon>Planctomycetota</taxon>
        <taxon>Planctomycetia</taxon>
        <taxon>Isosphaerales</taxon>
        <taxon>Isosphaeraceae</taxon>
        <taxon>Singulisphaera</taxon>
    </lineage>
</organism>
<feature type="domain" description="Peptidoglycan binding-like" evidence="12">
    <location>
        <begin position="69"/>
        <end position="127"/>
    </location>
</feature>
<evidence type="ECO:0000256" key="3">
    <source>
        <dbReference type="ARBA" id="ARBA00022801"/>
    </source>
</evidence>
<dbReference type="InterPro" id="IPR012338">
    <property type="entry name" value="Beta-lactam/transpept-like"/>
</dbReference>
<feature type="binding site" evidence="8">
    <location>
        <position position="373"/>
    </location>
    <ligand>
        <name>substrate</name>
    </ligand>
</feature>
<keyword evidence="6" id="KW-0961">Cell wall biogenesis/degradation</keyword>
<dbReference type="GO" id="GO:0006508">
    <property type="term" value="P:proteolysis"/>
    <property type="evidence" value="ECO:0007669"/>
    <property type="project" value="InterPro"/>
</dbReference>
<evidence type="ECO:0000313" key="13">
    <source>
        <dbReference type="EMBL" id="XBH02816.1"/>
    </source>
</evidence>
<keyword evidence="4" id="KW-0133">Cell shape</keyword>
<comment type="similarity">
    <text evidence="1 9">Belongs to the peptidase S11 family.</text>
</comment>
<evidence type="ECO:0000256" key="7">
    <source>
        <dbReference type="PIRSR" id="PIRSR618044-1"/>
    </source>
</evidence>
<dbReference type="InterPro" id="IPR001967">
    <property type="entry name" value="Peptidase_S11_N"/>
</dbReference>
<evidence type="ECO:0000256" key="5">
    <source>
        <dbReference type="ARBA" id="ARBA00022984"/>
    </source>
</evidence>
<feature type="domain" description="Peptidase S11 D-alanyl-D-alanine carboxypeptidase A N-terminal" evidence="11">
    <location>
        <begin position="159"/>
        <end position="403"/>
    </location>
</feature>
<evidence type="ECO:0000256" key="1">
    <source>
        <dbReference type="ARBA" id="ARBA00007164"/>
    </source>
</evidence>
<dbReference type="AlphaFoldDB" id="A0AAU7CCC3"/>
<gene>
    <name evidence="13" type="ORF">V5E97_31545</name>
</gene>
<evidence type="ECO:0000256" key="8">
    <source>
        <dbReference type="PIRSR" id="PIRSR618044-2"/>
    </source>
</evidence>
<evidence type="ECO:0000256" key="9">
    <source>
        <dbReference type="RuleBase" id="RU004016"/>
    </source>
</evidence>